<evidence type="ECO:0000313" key="2">
    <source>
        <dbReference type="Proteomes" id="UP001225034"/>
    </source>
</evidence>
<organism evidence="1 2">
    <name type="scientific">Alkalicoccobacillus murimartini</name>
    <dbReference type="NCBI Taxonomy" id="171685"/>
    <lineage>
        <taxon>Bacteria</taxon>
        <taxon>Bacillati</taxon>
        <taxon>Bacillota</taxon>
        <taxon>Bacilli</taxon>
        <taxon>Bacillales</taxon>
        <taxon>Bacillaceae</taxon>
        <taxon>Alkalicoccobacillus</taxon>
    </lineage>
</organism>
<proteinExistence type="predicted"/>
<sequence length="83" mass="10095">MHSKQTVKYICERYPSGQSYYYKQEIITHDSWDNIDSIAWSTPRPITKKTFEKRKKDQYRVEIRVKHKLPAEVIRIESYRSQS</sequence>
<comment type="caution">
    <text evidence="1">The sequence shown here is derived from an EMBL/GenBank/DDBJ whole genome shotgun (WGS) entry which is preliminary data.</text>
</comment>
<dbReference type="RefSeq" id="WP_306979462.1">
    <property type="nucleotide sequence ID" value="NZ_JAUSUA010000001.1"/>
</dbReference>
<accession>A0ABT9YCR1</accession>
<evidence type="ECO:0000313" key="1">
    <source>
        <dbReference type="EMBL" id="MDQ0205642.1"/>
    </source>
</evidence>
<protein>
    <submittedName>
        <fullName evidence="1">Uncharacterized protein</fullName>
    </submittedName>
</protein>
<gene>
    <name evidence="1" type="ORF">J2S05_000416</name>
</gene>
<dbReference type="EMBL" id="JAUSUA010000001">
    <property type="protein sequence ID" value="MDQ0205642.1"/>
    <property type="molecule type" value="Genomic_DNA"/>
</dbReference>
<keyword evidence="2" id="KW-1185">Reference proteome</keyword>
<dbReference type="Proteomes" id="UP001225034">
    <property type="component" value="Unassembled WGS sequence"/>
</dbReference>
<reference evidence="1 2" key="1">
    <citation type="submission" date="2023-07" db="EMBL/GenBank/DDBJ databases">
        <title>Genomic Encyclopedia of Type Strains, Phase IV (KMG-IV): sequencing the most valuable type-strain genomes for metagenomic binning, comparative biology and taxonomic classification.</title>
        <authorList>
            <person name="Goeker M."/>
        </authorList>
    </citation>
    <scope>NUCLEOTIDE SEQUENCE [LARGE SCALE GENOMIC DNA]</scope>
    <source>
        <strain evidence="1 2">DSM 19154</strain>
    </source>
</reference>
<name>A0ABT9YCR1_9BACI</name>